<feature type="compositionally biased region" description="Low complexity" evidence="1">
    <location>
        <begin position="107"/>
        <end position="118"/>
    </location>
</feature>
<protein>
    <submittedName>
        <fullName evidence="2">Uncharacterized protein</fullName>
    </submittedName>
</protein>
<keyword evidence="3" id="KW-1185">Reference proteome</keyword>
<reference evidence="2 3" key="2">
    <citation type="submission" date="2016-08" db="EMBL/GenBank/DDBJ databases">
        <title>Pervasive Adenine N6-methylation of Active Genes in Fungi.</title>
        <authorList>
            <consortium name="DOE Joint Genome Institute"/>
            <person name="Mondo S.J."/>
            <person name="Dannebaum R.O."/>
            <person name="Kuo R.C."/>
            <person name="Labutti K."/>
            <person name="Haridas S."/>
            <person name="Kuo A."/>
            <person name="Salamov A."/>
            <person name="Ahrendt S.R."/>
            <person name="Lipzen A."/>
            <person name="Sullivan W."/>
            <person name="Andreopoulos W.B."/>
            <person name="Clum A."/>
            <person name="Lindquist E."/>
            <person name="Daum C."/>
            <person name="Ramamoorthy G.K."/>
            <person name="Gryganskyi A."/>
            <person name="Culley D."/>
            <person name="Magnuson J.K."/>
            <person name="James T.Y."/>
            <person name="O'Malley M.A."/>
            <person name="Stajich J.E."/>
            <person name="Spatafora J.W."/>
            <person name="Visel A."/>
            <person name="Grigoriev I.V."/>
        </authorList>
    </citation>
    <scope>NUCLEOTIDE SEQUENCE [LARGE SCALE GENOMIC DNA]</scope>
    <source>
        <strain evidence="3">finn</strain>
    </source>
</reference>
<gene>
    <name evidence="2" type="ORF">BCR36DRAFT_403503</name>
</gene>
<name>A0A1Y1VF93_9FUNG</name>
<feature type="region of interest" description="Disordered" evidence="1">
    <location>
        <begin position="91"/>
        <end position="122"/>
    </location>
</feature>
<evidence type="ECO:0000256" key="1">
    <source>
        <dbReference type="SAM" id="MobiDB-lite"/>
    </source>
</evidence>
<comment type="caution">
    <text evidence="2">The sequence shown here is derived from an EMBL/GenBank/DDBJ whole genome shotgun (WGS) entry which is preliminary data.</text>
</comment>
<sequence>MSFLYKPWTSEYQSQYTWKLRNQFRKPQDILEKHLEELKQLQDENFKKLSSLEETLKNKFIPEDDELYITEKKIKKEESLVLPKLSDSGNNITKAENVELPPIKRPSSASSNKGSKAGDVGVKEEVKHKEINEQINALISHYRGDGYGNKPFIGNKPTSFEYEKMKKIPTSKTTIKNFDENLKEKRAKIYDAYRKEIDLRRLKHLFPYVNFDELNYNAQTQTYDDGIISGTYLSEYGSQYVNWNHPPFPYSRRFDRCAKKIAEKYENNVGTSTLEDKENNIISNSITSLSKNIDKLGLNDEDLEICEKCNGYFIKRDNGKVKSDVSVKSSTTTNTEKIVKFDKQPPK</sequence>
<evidence type="ECO:0000313" key="2">
    <source>
        <dbReference type="EMBL" id="ORX53872.1"/>
    </source>
</evidence>
<dbReference type="Proteomes" id="UP000193719">
    <property type="component" value="Unassembled WGS sequence"/>
</dbReference>
<dbReference type="EMBL" id="MCFH01000012">
    <property type="protein sequence ID" value="ORX53872.1"/>
    <property type="molecule type" value="Genomic_DNA"/>
</dbReference>
<organism evidence="2 3">
    <name type="scientific">Piromyces finnis</name>
    <dbReference type="NCBI Taxonomy" id="1754191"/>
    <lineage>
        <taxon>Eukaryota</taxon>
        <taxon>Fungi</taxon>
        <taxon>Fungi incertae sedis</taxon>
        <taxon>Chytridiomycota</taxon>
        <taxon>Chytridiomycota incertae sedis</taxon>
        <taxon>Neocallimastigomycetes</taxon>
        <taxon>Neocallimastigales</taxon>
        <taxon>Neocallimastigaceae</taxon>
        <taxon>Piromyces</taxon>
    </lineage>
</organism>
<reference evidence="2 3" key="1">
    <citation type="submission" date="2016-08" db="EMBL/GenBank/DDBJ databases">
        <title>Genomes of anaerobic fungi encode conserved fungal cellulosomes for biomass hydrolysis.</title>
        <authorList>
            <consortium name="DOE Joint Genome Institute"/>
            <person name="Haitjema C.H."/>
            <person name="Gilmore S.P."/>
            <person name="Henske J.K."/>
            <person name="Solomon K.V."/>
            <person name="De Groot R."/>
            <person name="Kuo A."/>
            <person name="Mondo S.J."/>
            <person name="Salamov A.A."/>
            <person name="Labutti K."/>
            <person name="Zhao Z."/>
            <person name="Chiniquy J."/>
            <person name="Barry K."/>
            <person name="Brewer H.M."/>
            <person name="Purvine S.O."/>
            <person name="Wright A.T."/>
            <person name="Boxma B."/>
            <person name="Van Alen T."/>
            <person name="Hackstein J.H."/>
            <person name="Baker S.E."/>
            <person name="Grigoriev I.V."/>
            <person name="O'Malley M.A."/>
        </authorList>
    </citation>
    <scope>NUCLEOTIDE SEQUENCE [LARGE SCALE GENOMIC DNA]</scope>
    <source>
        <strain evidence="3">finn</strain>
    </source>
</reference>
<evidence type="ECO:0000313" key="3">
    <source>
        <dbReference type="Proteomes" id="UP000193719"/>
    </source>
</evidence>
<proteinExistence type="predicted"/>
<dbReference type="AlphaFoldDB" id="A0A1Y1VF93"/>
<dbReference type="OrthoDB" id="2142939at2759"/>
<accession>A0A1Y1VF93</accession>